<dbReference type="STRING" id="537007.BLAHAN_05813"/>
<dbReference type="NCBIfam" id="TIGR01035">
    <property type="entry name" value="hemA"/>
    <property type="match status" value="1"/>
</dbReference>
<comment type="miscellaneous">
    <text evidence="8">During catalysis, the active site Cys acts as a nucleophile attacking the alpha-carbonyl group of tRNA-bound glutamate with the formation of a thioester intermediate between enzyme and glutamate, and the concomitant release of tRNA(Glu). The thioester intermediate is finally reduced by direct hydride transfer from NADPH, to form the product GSA.</text>
</comment>
<dbReference type="Pfam" id="PF05201">
    <property type="entry name" value="GlutR_N"/>
    <property type="match status" value="1"/>
</dbReference>
<evidence type="ECO:0000256" key="12">
    <source>
        <dbReference type="PIRSR" id="PIRSR000445-4"/>
    </source>
</evidence>
<feature type="binding site" evidence="8 10">
    <location>
        <begin position="116"/>
        <end position="118"/>
    </location>
    <ligand>
        <name>substrate</name>
    </ligand>
</feature>
<comment type="domain">
    <text evidence="8">Possesses an unusual extended V-shaped dimeric structure with each monomer consisting of three distinct domains arranged along a curved 'spinal' alpha-helix. The N-terminal catalytic domain specifically recognizes the glutamate moiety of the substrate. The second domain is the NADPH-binding domain, and the third C-terminal domain is responsible for dimerization.</text>
</comment>
<dbReference type="InterPro" id="IPR015895">
    <property type="entry name" value="4pyrrol_synth_GluRdtase_N"/>
</dbReference>
<feature type="domain" description="Tetrapyrrole biosynthesis glutamyl-tRNA reductase dimerisation" evidence="14">
    <location>
        <begin position="316"/>
        <end position="413"/>
    </location>
</feature>
<proteinExistence type="inferred from homology"/>
<evidence type="ECO:0000256" key="1">
    <source>
        <dbReference type="ARBA" id="ARBA00005059"/>
    </source>
</evidence>
<dbReference type="FunFam" id="3.30.460.30:FF:000001">
    <property type="entry name" value="Glutamyl-tRNA reductase"/>
    <property type="match status" value="1"/>
</dbReference>
<dbReference type="GO" id="GO:0008883">
    <property type="term" value="F:glutamyl-tRNA reductase activity"/>
    <property type="evidence" value="ECO:0007669"/>
    <property type="project" value="UniProtKB-UniRule"/>
</dbReference>
<dbReference type="HAMAP" id="MF_00087">
    <property type="entry name" value="Glu_tRNA_reductase"/>
    <property type="match status" value="1"/>
</dbReference>
<dbReference type="InterPro" id="IPR036343">
    <property type="entry name" value="GluRdtase_N_sf"/>
</dbReference>
<organism evidence="17 18">
    <name type="scientific">Blautia hansenii DSM 20583</name>
    <dbReference type="NCBI Taxonomy" id="537007"/>
    <lineage>
        <taxon>Bacteria</taxon>
        <taxon>Bacillati</taxon>
        <taxon>Bacillota</taxon>
        <taxon>Clostridia</taxon>
        <taxon>Lachnospirales</taxon>
        <taxon>Lachnospiraceae</taxon>
        <taxon>Blautia</taxon>
    </lineage>
</organism>
<dbReference type="InterPro" id="IPR000343">
    <property type="entry name" value="4pyrrol_synth_GluRdtase"/>
</dbReference>
<comment type="pathway">
    <text evidence="1 8 13">Porphyrin-containing compound metabolism; protoporphyrin-IX biosynthesis; 5-aminolevulinate from L-glutamyl-tRNA(Glu): step 1/2.</text>
</comment>
<dbReference type="InterPro" id="IPR006151">
    <property type="entry name" value="Shikm_DH/Glu-tRNA_Rdtase"/>
</dbReference>
<evidence type="ECO:0000256" key="10">
    <source>
        <dbReference type="PIRSR" id="PIRSR000445-2"/>
    </source>
</evidence>
<dbReference type="InterPro" id="IPR036291">
    <property type="entry name" value="NAD(P)-bd_dom_sf"/>
</dbReference>
<dbReference type="Pfam" id="PF00745">
    <property type="entry name" value="GlutR_dimer"/>
    <property type="match status" value="1"/>
</dbReference>
<keyword evidence="6 8" id="KW-0627">Porphyrin biosynthesis</keyword>
<feature type="binding site" evidence="8 10">
    <location>
        <position position="122"/>
    </location>
    <ligand>
        <name>substrate</name>
    </ligand>
</feature>
<dbReference type="GO" id="GO:0019353">
    <property type="term" value="P:protoporphyrinogen IX biosynthetic process from glutamate"/>
    <property type="evidence" value="ECO:0007669"/>
    <property type="project" value="TreeGrafter"/>
</dbReference>
<evidence type="ECO:0000313" key="18">
    <source>
        <dbReference type="Proteomes" id="UP000003755"/>
    </source>
</evidence>
<evidence type="ECO:0000313" key="17">
    <source>
        <dbReference type="EMBL" id="EEX21490.1"/>
    </source>
</evidence>
<dbReference type="EC" id="1.2.1.70" evidence="3 8"/>
<comment type="caution">
    <text evidence="17">The sequence shown here is derived from an EMBL/GenBank/DDBJ whole genome shotgun (WGS) entry which is preliminary data.</text>
</comment>
<comment type="function">
    <text evidence="8">Catalyzes the NADPH-dependent reduction of glutamyl-tRNA(Glu) to glutamate 1-semialdehyde (GSA).</text>
</comment>
<comment type="subunit">
    <text evidence="8">Homodimer.</text>
</comment>
<dbReference type="PANTHER" id="PTHR43013">
    <property type="entry name" value="GLUTAMYL-TRNA REDUCTASE"/>
    <property type="match status" value="1"/>
</dbReference>
<feature type="binding site" evidence="8 10">
    <location>
        <position position="111"/>
    </location>
    <ligand>
        <name>substrate</name>
    </ligand>
</feature>
<dbReference type="SUPFAM" id="SSF51735">
    <property type="entry name" value="NAD(P)-binding Rossmann-fold domains"/>
    <property type="match status" value="1"/>
</dbReference>
<dbReference type="PIRSF" id="PIRSF000445">
    <property type="entry name" value="4pyrrol_synth_GluRdtase"/>
    <property type="match status" value="1"/>
</dbReference>
<feature type="domain" description="Quinate/shikimate 5-dehydrogenase/glutamyl-tRNA reductase" evidence="15">
    <location>
        <begin position="181"/>
        <end position="301"/>
    </location>
</feature>
<evidence type="ECO:0000256" key="4">
    <source>
        <dbReference type="ARBA" id="ARBA00022857"/>
    </source>
</evidence>
<evidence type="ECO:0000259" key="14">
    <source>
        <dbReference type="Pfam" id="PF00745"/>
    </source>
</evidence>
<evidence type="ECO:0000256" key="7">
    <source>
        <dbReference type="ARBA" id="ARBA00047464"/>
    </source>
</evidence>
<dbReference type="InterPro" id="IPR015896">
    <property type="entry name" value="4pyrrol_synth_GluRdtase_dimer"/>
</dbReference>
<evidence type="ECO:0000256" key="8">
    <source>
        <dbReference type="HAMAP-Rule" id="MF_00087"/>
    </source>
</evidence>
<dbReference type="SUPFAM" id="SSF69742">
    <property type="entry name" value="Glutamyl tRNA-reductase catalytic, N-terminal domain"/>
    <property type="match status" value="1"/>
</dbReference>
<dbReference type="HOGENOM" id="CLU_035113_1_0_9"/>
<comment type="catalytic activity">
    <reaction evidence="7 8 13">
        <text>(S)-4-amino-5-oxopentanoate + tRNA(Glu) + NADP(+) = L-glutamyl-tRNA(Glu) + NADPH + H(+)</text>
        <dbReference type="Rhea" id="RHEA:12344"/>
        <dbReference type="Rhea" id="RHEA-COMP:9663"/>
        <dbReference type="Rhea" id="RHEA-COMP:9680"/>
        <dbReference type="ChEBI" id="CHEBI:15378"/>
        <dbReference type="ChEBI" id="CHEBI:57501"/>
        <dbReference type="ChEBI" id="CHEBI:57783"/>
        <dbReference type="ChEBI" id="CHEBI:58349"/>
        <dbReference type="ChEBI" id="CHEBI:78442"/>
        <dbReference type="ChEBI" id="CHEBI:78520"/>
        <dbReference type="EC" id="1.2.1.70"/>
    </reaction>
</comment>
<comment type="similarity">
    <text evidence="2 8 13">Belongs to the glutamyl-tRNA reductase family.</text>
</comment>
<dbReference type="eggNOG" id="COG0373">
    <property type="taxonomic scope" value="Bacteria"/>
</dbReference>
<evidence type="ECO:0000259" key="16">
    <source>
        <dbReference type="Pfam" id="PF05201"/>
    </source>
</evidence>
<dbReference type="Gene3D" id="3.40.50.720">
    <property type="entry name" value="NAD(P)-binding Rossmann-like Domain"/>
    <property type="match status" value="1"/>
</dbReference>
<accession>C9L8U1</accession>
<evidence type="ECO:0000259" key="15">
    <source>
        <dbReference type="Pfam" id="PF01488"/>
    </source>
</evidence>
<dbReference type="Gene3D" id="3.30.460.30">
    <property type="entry name" value="Glutamyl-tRNA reductase, N-terminal domain"/>
    <property type="match status" value="1"/>
</dbReference>
<dbReference type="Proteomes" id="UP000003755">
    <property type="component" value="Unassembled WGS sequence"/>
</dbReference>
<dbReference type="AlphaFoldDB" id="C9L8U1"/>
<evidence type="ECO:0000256" key="6">
    <source>
        <dbReference type="ARBA" id="ARBA00023244"/>
    </source>
</evidence>
<feature type="binding site" evidence="8 10">
    <location>
        <begin position="53"/>
        <end position="56"/>
    </location>
    <ligand>
        <name>substrate</name>
    </ligand>
</feature>
<reference evidence="17" key="1">
    <citation type="submission" date="2009-09" db="EMBL/GenBank/DDBJ databases">
        <authorList>
            <person name="Weinstock G."/>
            <person name="Sodergren E."/>
            <person name="Clifton S."/>
            <person name="Fulton L."/>
            <person name="Fulton B."/>
            <person name="Courtney L."/>
            <person name="Fronick C."/>
            <person name="Harrison M."/>
            <person name="Strong C."/>
            <person name="Farmer C."/>
            <person name="Delahaunty K."/>
            <person name="Markovic C."/>
            <person name="Hall O."/>
            <person name="Minx P."/>
            <person name="Tomlinson C."/>
            <person name="Mitreva M."/>
            <person name="Nelson J."/>
            <person name="Hou S."/>
            <person name="Wollam A."/>
            <person name="Pepin K.H."/>
            <person name="Johnson M."/>
            <person name="Bhonagiri V."/>
            <person name="Nash W.E."/>
            <person name="Warren W."/>
            <person name="Chinwalla A."/>
            <person name="Mardis E.R."/>
            <person name="Wilson R.K."/>
        </authorList>
    </citation>
    <scope>NUCLEOTIDE SEQUENCE [LARGE SCALE GENOMIC DNA]</scope>
    <source>
        <strain evidence="17">DSM 20583</strain>
    </source>
</reference>
<keyword evidence="18" id="KW-1185">Reference proteome</keyword>
<dbReference type="GO" id="GO:0050661">
    <property type="term" value="F:NADP binding"/>
    <property type="evidence" value="ECO:0007669"/>
    <property type="project" value="InterPro"/>
</dbReference>
<evidence type="ECO:0000256" key="13">
    <source>
        <dbReference type="RuleBase" id="RU000584"/>
    </source>
</evidence>
<keyword evidence="4 8" id="KW-0521">NADP</keyword>
<dbReference type="UniPathway" id="UPA00251">
    <property type="reaction ID" value="UER00316"/>
</dbReference>
<evidence type="ECO:0000256" key="11">
    <source>
        <dbReference type="PIRSR" id="PIRSR000445-3"/>
    </source>
</evidence>
<evidence type="ECO:0000256" key="5">
    <source>
        <dbReference type="ARBA" id="ARBA00023002"/>
    </source>
</evidence>
<dbReference type="Pfam" id="PF01488">
    <property type="entry name" value="Shikimate_DH"/>
    <property type="match status" value="1"/>
</dbReference>
<dbReference type="EMBL" id="ABYU02000019">
    <property type="protein sequence ID" value="EEX21490.1"/>
    <property type="molecule type" value="Genomic_DNA"/>
</dbReference>
<dbReference type="PANTHER" id="PTHR43013:SF1">
    <property type="entry name" value="GLUTAMYL-TRNA REDUCTASE"/>
    <property type="match status" value="1"/>
</dbReference>
<protein>
    <recommendedName>
        <fullName evidence="3 8">Glutamyl-tRNA reductase</fullName>
        <shortName evidence="8">GluTR</shortName>
        <ecNumber evidence="3 8">1.2.1.70</ecNumber>
    </recommendedName>
</protein>
<evidence type="ECO:0000256" key="2">
    <source>
        <dbReference type="ARBA" id="ARBA00005916"/>
    </source>
</evidence>
<feature type="active site" description="Nucleophile" evidence="8 9">
    <location>
        <position position="54"/>
    </location>
</feature>
<evidence type="ECO:0000256" key="3">
    <source>
        <dbReference type="ARBA" id="ARBA00012970"/>
    </source>
</evidence>
<feature type="site" description="Important for activity" evidence="8 12">
    <location>
        <position position="101"/>
    </location>
</feature>
<name>C9L8U1_BLAHA</name>
<feature type="binding site" evidence="8 11">
    <location>
        <begin position="191"/>
        <end position="196"/>
    </location>
    <ligand>
        <name>NADP(+)</name>
        <dbReference type="ChEBI" id="CHEBI:58349"/>
    </ligand>
</feature>
<gene>
    <name evidence="8 17" type="primary">hemA</name>
    <name evidence="17" type="ORF">BLAHAN_05813</name>
</gene>
<sequence length="414" mass="46589">MEEKMSISMVGIDYNKASVDIRAQFSFTKKNAAAAMEKLKEAPGILGCIILSTCNRMEIWASTQEEWEGSLFDFLCEEKGKNPEEFRRYFVERREEEAIEHLFYLTSGLKSQILAEDQIITQVKDALSMARDVYCTDNVLEVLFRMAVTAAKRVKTEVVFSRGNSSVIHQAIQKLRETGYSLDGSNCMVIGNGEMGKVAALALAEAGAHVTVTVRQYRSGIVSIPKGCDRINYGERMEFFPSCDLIVSATASPNFTLTKELIQQAATGKKQQILIDLAVPRDIEPSVNEIEGITLYDIDSFKIDTNSLELQESMQKAAAILREQMEDFYCWYDGRSLIPRIQDIQAEAVQDLNLRILKILRKTPMEDEDRENLLNAIDVAAGKVVSKMMFGLRDTLEKEEFINCVEGLEKLYGA</sequence>
<evidence type="ECO:0000256" key="9">
    <source>
        <dbReference type="PIRSR" id="PIRSR000445-1"/>
    </source>
</evidence>
<feature type="domain" description="Glutamyl-tRNA reductase N-terminal" evidence="16">
    <location>
        <begin position="10"/>
        <end position="157"/>
    </location>
</feature>
<keyword evidence="5 8" id="KW-0560">Oxidoreductase</keyword>